<evidence type="ECO:0000313" key="3">
    <source>
        <dbReference type="EMBL" id="OAE34421.1"/>
    </source>
</evidence>
<sequence>MAASRVKTLPRSAEGQVTSRGQSTSGVLATPEVQVCMWSTRMQSVKANVVRLNVVALTVAITVTVGPNVVTVVVVVELNMVAVVVVIEIGIQRSWRTNHDRQGNAVNGRPKVTVTVTVTAKIDADGREQR</sequence>
<keyword evidence="4" id="KW-1185">Reference proteome</keyword>
<protein>
    <submittedName>
        <fullName evidence="3">Uncharacterized protein</fullName>
    </submittedName>
</protein>
<feature type="transmembrane region" description="Helical" evidence="2">
    <location>
        <begin position="72"/>
        <end position="91"/>
    </location>
</feature>
<evidence type="ECO:0000313" key="4">
    <source>
        <dbReference type="Proteomes" id="UP000077202"/>
    </source>
</evidence>
<dbReference type="AlphaFoldDB" id="A0A176WP71"/>
<keyword evidence="2" id="KW-1133">Transmembrane helix</keyword>
<evidence type="ECO:0000256" key="2">
    <source>
        <dbReference type="SAM" id="Phobius"/>
    </source>
</evidence>
<feature type="transmembrane region" description="Helical" evidence="2">
    <location>
        <begin position="49"/>
        <end position="66"/>
    </location>
</feature>
<organism evidence="3 4">
    <name type="scientific">Marchantia polymorpha subsp. ruderalis</name>
    <dbReference type="NCBI Taxonomy" id="1480154"/>
    <lineage>
        <taxon>Eukaryota</taxon>
        <taxon>Viridiplantae</taxon>
        <taxon>Streptophyta</taxon>
        <taxon>Embryophyta</taxon>
        <taxon>Marchantiophyta</taxon>
        <taxon>Marchantiopsida</taxon>
        <taxon>Marchantiidae</taxon>
        <taxon>Marchantiales</taxon>
        <taxon>Marchantiaceae</taxon>
        <taxon>Marchantia</taxon>
    </lineage>
</organism>
<reference evidence="3" key="1">
    <citation type="submission" date="2016-03" db="EMBL/GenBank/DDBJ databases">
        <title>Mechanisms controlling the formation of the plant cell surface in tip-growing cells are functionally conserved among land plants.</title>
        <authorList>
            <person name="Honkanen S."/>
            <person name="Jones V.A."/>
            <person name="Morieri G."/>
            <person name="Champion C."/>
            <person name="Hetherington A.J."/>
            <person name="Kelly S."/>
            <person name="Saint-Marcoux D."/>
            <person name="Proust H."/>
            <person name="Prescott H."/>
            <person name="Dolan L."/>
        </authorList>
    </citation>
    <scope>NUCLEOTIDE SEQUENCE [LARGE SCALE GENOMIC DNA]</scope>
    <source>
        <tissue evidence="3">Whole gametophyte</tissue>
    </source>
</reference>
<name>A0A176WP71_MARPO</name>
<accession>A0A176WP71</accession>
<evidence type="ECO:0000256" key="1">
    <source>
        <dbReference type="SAM" id="MobiDB-lite"/>
    </source>
</evidence>
<keyword evidence="2" id="KW-0812">Transmembrane</keyword>
<keyword evidence="2" id="KW-0472">Membrane</keyword>
<feature type="region of interest" description="Disordered" evidence="1">
    <location>
        <begin position="1"/>
        <end position="25"/>
    </location>
</feature>
<dbReference type="Proteomes" id="UP000077202">
    <property type="component" value="Unassembled WGS sequence"/>
</dbReference>
<gene>
    <name evidence="3" type="ORF">AXG93_4875s1410</name>
</gene>
<dbReference type="EMBL" id="LVLJ01000408">
    <property type="protein sequence ID" value="OAE34421.1"/>
    <property type="molecule type" value="Genomic_DNA"/>
</dbReference>
<feature type="compositionally biased region" description="Polar residues" evidence="1">
    <location>
        <begin position="15"/>
        <end position="25"/>
    </location>
</feature>
<proteinExistence type="predicted"/>
<comment type="caution">
    <text evidence="3">The sequence shown here is derived from an EMBL/GenBank/DDBJ whole genome shotgun (WGS) entry which is preliminary data.</text>
</comment>